<keyword evidence="5 11" id="KW-0812">Transmembrane</keyword>
<evidence type="ECO:0000256" key="5">
    <source>
        <dbReference type="ARBA" id="ARBA00022692"/>
    </source>
</evidence>
<evidence type="ECO:0000256" key="10">
    <source>
        <dbReference type="ARBA" id="ARBA00023303"/>
    </source>
</evidence>
<dbReference type="InterPro" id="IPR004878">
    <property type="entry name" value="Otopetrin"/>
</dbReference>
<feature type="transmembrane region" description="Helical" evidence="11">
    <location>
        <begin position="36"/>
        <end position="59"/>
    </location>
</feature>
<keyword evidence="8" id="KW-0406">Ion transport</keyword>
<keyword evidence="3" id="KW-0813">Transport</keyword>
<dbReference type="AlphaFoldDB" id="A0A087TRM9"/>
<comment type="similarity">
    <text evidence="2">Belongs to the otopetrin family.</text>
</comment>
<dbReference type="GO" id="GO:0015252">
    <property type="term" value="F:proton channel activity"/>
    <property type="evidence" value="ECO:0007669"/>
    <property type="project" value="InterPro"/>
</dbReference>
<evidence type="ECO:0000256" key="7">
    <source>
        <dbReference type="ARBA" id="ARBA00022989"/>
    </source>
</evidence>
<evidence type="ECO:0000256" key="9">
    <source>
        <dbReference type="ARBA" id="ARBA00023136"/>
    </source>
</evidence>
<evidence type="ECO:0000313" key="12">
    <source>
        <dbReference type="EMBL" id="KFM67768.1"/>
    </source>
</evidence>
<proteinExistence type="inferred from homology"/>
<keyword evidence="13" id="KW-1185">Reference proteome</keyword>
<feature type="transmembrane region" description="Helical" evidence="11">
    <location>
        <begin position="6"/>
        <end position="24"/>
    </location>
</feature>
<keyword evidence="7 11" id="KW-1133">Transmembrane helix</keyword>
<keyword evidence="6" id="KW-0375">Hydrogen ion transport</keyword>
<evidence type="ECO:0000256" key="4">
    <source>
        <dbReference type="ARBA" id="ARBA00022475"/>
    </source>
</evidence>
<evidence type="ECO:0000256" key="11">
    <source>
        <dbReference type="SAM" id="Phobius"/>
    </source>
</evidence>
<keyword evidence="10" id="KW-0407">Ion channel</keyword>
<evidence type="ECO:0000313" key="13">
    <source>
        <dbReference type="Proteomes" id="UP000054359"/>
    </source>
</evidence>
<dbReference type="EMBL" id="KK116433">
    <property type="protein sequence ID" value="KFM67768.1"/>
    <property type="molecule type" value="Genomic_DNA"/>
</dbReference>
<name>A0A087TRM9_STEMI</name>
<evidence type="ECO:0000256" key="8">
    <source>
        <dbReference type="ARBA" id="ARBA00023065"/>
    </source>
</evidence>
<organism evidence="12 13">
    <name type="scientific">Stegodyphus mimosarum</name>
    <name type="common">African social velvet spider</name>
    <dbReference type="NCBI Taxonomy" id="407821"/>
    <lineage>
        <taxon>Eukaryota</taxon>
        <taxon>Metazoa</taxon>
        <taxon>Ecdysozoa</taxon>
        <taxon>Arthropoda</taxon>
        <taxon>Chelicerata</taxon>
        <taxon>Arachnida</taxon>
        <taxon>Araneae</taxon>
        <taxon>Araneomorphae</taxon>
        <taxon>Entelegynae</taxon>
        <taxon>Eresoidea</taxon>
        <taxon>Eresidae</taxon>
        <taxon>Stegodyphus</taxon>
    </lineage>
</organism>
<keyword evidence="9 11" id="KW-0472">Membrane</keyword>
<keyword evidence="4" id="KW-1003">Cell membrane</keyword>
<evidence type="ECO:0000256" key="3">
    <source>
        <dbReference type="ARBA" id="ARBA00022448"/>
    </source>
</evidence>
<dbReference type="GO" id="GO:0005886">
    <property type="term" value="C:plasma membrane"/>
    <property type="evidence" value="ECO:0007669"/>
    <property type="project" value="UniProtKB-SubCell"/>
</dbReference>
<feature type="non-terminal residue" evidence="12">
    <location>
        <position position="88"/>
    </location>
</feature>
<protein>
    <submittedName>
        <fullName evidence="12">Uncharacterized protein</fullName>
    </submittedName>
</protein>
<accession>A0A087TRM9</accession>
<sequence>MSIVSAIVPVFRGLFIILLTISLVSNPKELFGSYGCFCHLVIMHIMATVAAVWIQMFLWESNKDWQDALHFKHNSSSLWEQNEINISV</sequence>
<evidence type="ECO:0000256" key="1">
    <source>
        <dbReference type="ARBA" id="ARBA00004651"/>
    </source>
</evidence>
<reference evidence="12 13" key="1">
    <citation type="submission" date="2013-11" db="EMBL/GenBank/DDBJ databases">
        <title>Genome sequencing of Stegodyphus mimosarum.</title>
        <authorList>
            <person name="Bechsgaard J."/>
        </authorList>
    </citation>
    <scope>NUCLEOTIDE SEQUENCE [LARGE SCALE GENOMIC DNA]</scope>
</reference>
<dbReference type="Proteomes" id="UP000054359">
    <property type="component" value="Unassembled WGS sequence"/>
</dbReference>
<evidence type="ECO:0000256" key="6">
    <source>
        <dbReference type="ARBA" id="ARBA00022781"/>
    </source>
</evidence>
<comment type="subcellular location">
    <subcellularLocation>
        <location evidence="1">Cell membrane</location>
        <topology evidence="1">Multi-pass membrane protein</topology>
    </subcellularLocation>
</comment>
<gene>
    <name evidence="12" type="ORF">X975_09635</name>
</gene>
<evidence type="ECO:0000256" key="2">
    <source>
        <dbReference type="ARBA" id="ARBA00006513"/>
    </source>
</evidence>
<dbReference type="Pfam" id="PF03189">
    <property type="entry name" value="Otopetrin"/>
    <property type="match status" value="1"/>
</dbReference>
<dbReference type="OrthoDB" id="6431497at2759"/>